<reference evidence="6" key="1">
    <citation type="submission" date="2019-05" db="EMBL/GenBank/DDBJ databases">
        <authorList>
            <person name="Naeem R."/>
            <person name="Antony C."/>
            <person name="Guan Q."/>
        </authorList>
    </citation>
    <scope>NUCLEOTIDE SEQUENCE</scope>
    <source>
        <strain evidence="6">2</strain>
    </source>
</reference>
<dbReference type="Gene3D" id="1.20.1270.10">
    <property type="match status" value="1"/>
</dbReference>
<evidence type="ECO:0000256" key="2">
    <source>
        <dbReference type="ARBA" id="ARBA00022840"/>
    </source>
</evidence>
<evidence type="ECO:0000313" key="6">
    <source>
        <dbReference type="EMBL" id="VTP04739.1"/>
    </source>
</evidence>
<dbReference type="FunFam" id="1.20.1270.10:FF:000001">
    <property type="entry name" value="Molecular chaperone DnaK"/>
    <property type="match status" value="1"/>
</dbReference>
<dbReference type="PANTHER" id="PTHR19375">
    <property type="entry name" value="HEAT SHOCK PROTEIN 70KDA"/>
    <property type="match status" value="1"/>
</dbReference>
<name>A0A653F584_9MYCO</name>
<organism evidence="6">
    <name type="scientific">Mycobacterium riyadhense</name>
    <dbReference type="NCBI Taxonomy" id="486698"/>
    <lineage>
        <taxon>Bacteria</taxon>
        <taxon>Bacillati</taxon>
        <taxon>Actinomycetota</taxon>
        <taxon>Actinomycetes</taxon>
        <taxon>Mycobacteriales</taxon>
        <taxon>Mycobacteriaceae</taxon>
        <taxon>Mycobacterium</taxon>
    </lineage>
</organism>
<feature type="compositionally biased region" description="Gly residues" evidence="5">
    <location>
        <begin position="183"/>
        <end position="197"/>
    </location>
</feature>
<evidence type="ECO:0000256" key="4">
    <source>
        <dbReference type="SAM" id="Coils"/>
    </source>
</evidence>
<feature type="region of interest" description="Disordered" evidence="5">
    <location>
        <begin position="179"/>
        <end position="216"/>
    </location>
</feature>
<dbReference type="GO" id="GO:0140662">
    <property type="term" value="F:ATP-dependent protein folding chaperone"/>
    <property type="evidence" value="ECO:0007669"/>
    <property type="project" value="InterPro"/>
</dbReference>
<protein>
    <submittedName>
        <fullName evidence="6">Chaperone protein DnaK</fullName>
    </submittedName>
</protein>
<dbReference type="GO" id="GO:0005524">
    <property type="term" value="F:ATP binding"/>
    <property type="evidence" value="ECO:0007669"/>
    <property type="project" value="UniProtKB-KW"/>
</dbReference>
<dbReference type="SUPFAM" id="SSF100920">
    <property type="entry name" value="Heat shock protein 70kD (HSP70), peptide-binding domain"/>
    <property type="match status" value="1"/>
</dbReference>
<keyword evidence="2" id="KW-0067">ATP-binding</keyword>
<evidence type="ECO:0000256" key="3">
    <source>
        <dbReference type="ARBA" id="ARBA00023186"/>
    </source>
</evidence>
<dbReference type="Pfam" id="PF00012">
    <property type="entry name" value="HSP70"/>
    <property type="match status" value="1"/>
</dbReference>
<keyword evidence="3" id="KW-0143">Chaperone</keyword>
<dbReference type="SUPFAM" id="SSF100934">
    <property type="entry name" value="Heat shock protein 70kD (HSP70), C-terminal subdomain"/>
    <property type="match status" value="1"/>
</dbReference>
<evidence type="ECO:0000256" key="5">
    <source>
        <dbReference type="SAM" id="MobiDB-lite"/>
    </source>
</evidence>
<dbReference type="InterPro" id="IPR029048">
    <property type="entry name" value="HSP70_C_sf"/>
</dbReference>
<dbReference type="InterPro" id="IPR013126">
    <property type="entry name" value="Hsp_70_fam"/>
</dbReference>
<evidence type="ECO:0000256" key="1">
    <source>
        <dbReference type="ARBA" id="ARBA00022741"/>
    </source>
</evidence>
<dbReference type="EMBL" id="LR589223">
    <property type="protein sequence ID" value="VTP04739.1"/>
    <property type="molecule type" value="Genomic_DNA"/>
</dbReference>
<proteinExistence type="predicted"/>
<accession>A0A653F584</accession>
<keyword evidence="4" id="KW-0175">Coiled coil</keyword>
<gene>
    <name evidence="6" type="primary">dnaK_2</name>
    <name evidence="6" type="ORF">BIN_B_05692</name>
</gene>
<dbReference type="InterPro" id="IPR029047">
    <property type="entry name" value="HSP70_peptide-bd_sf"/>
</dbReference>
<keyword evidence="1" id="KW-0547">Nucleotide-binding</keyword>
<dbReference type="Gene3D" id="2.60.34.10">
    <property type="entry name" value="Substrate Binding Domain Of DNAk, Chain A, domain 1"/>
    <property type="match status" value="1"/>
</dbReference>
<feature type="coiled-coil region" evidence="4">
    <location>
        <begin position="74"/>
        <end position="101"/>
    </location>
</feature>
<dbReference type="AlphaFoldDB" id="A0A653F584"/>
<sequence length="216" mass="22854">MQIQVYQGEREIASHNKLLGSFELTGIPPAPRGIPQIEVTFDIDANGIVHVTAKDKGTGKENTIRIQEGSGLSKEEIDRMIKDAEAHAEEDRKRREEADVRNQAETLVYQTEKFVKEQREAEGGSKVPEDTLNKVDAAVAEAKTALGGTDITAIKSAMEKLGQESQALGQAIYEATQAEAGAGQPGGGAAPGGGAGPGSADDVVDAEVVDDDRESK</sequence>
<feature type="compositionally biased region" description="Acidic residues" evidence="5">
    <location>
        <begin position="202"/>
        <end position="216"/>
    </location>
</feature>